<protein>
    <recommendedName>
        <fullName evidence="3">Rhs-family protein</fullName>
    </recommendedName>
</protein>
<feature type="non-terminal residue" evidence="2">
    <location>
        <position position="77"/>
    </location>
</feature>
<name>A0A3B0Y4L7_9ZZZZ</name>
<sequence>MNRFIISKGRLSDASGNDSARSISPTDTSINVDYADDGYQLYYNLAGQRLQAIREGYTEQYTYTADNRLQNVYINDV</sequence>
<gene>
    <name evidence="2" type="ORF">MNBD_GAMMA12-238</name>
</gene>
<accession>A0A3B0Y4L7</accession>
<feature type="region of interest" description="Disordered" evidence="1">
    <location>
        <begin position="1"/>
        <end position="27"/>
    </location>
</feature>
<evidence type="ECO:0000313" key="2">
    <source>
        <dbReference type="EMBL" id="VAW74551.1"/>
    </source>
</evidence>
<evidence type="ECO:0008006" key="3">
    <source>
        <dbReference type="Google" id="ProtNLM"/>
    </source>
</evidence>
<evidence type="ECO:0000256" key="1">
    <source>
        <dbReference type="SAM" id="MobiDB-lite"/>
    </source>
</evidence>
<organism evidence="2">
    <name type="scientific">hydrothermal vent metagenome</name>
    <dbReference type="NCBI Taxonomy" id="652676"/>
    <lineage>
        <taxon>unclassified sequences</taxon>
        <taxon>metagenomes</taxon>
        <taxon>ecological metagenomes</taxon>
    </lineage>
</organism>
<reference evidence="2" key="1">
    <citation type="submission" date="2018-06" db="EMBL/GenBank/DDBJ databases">
        <authorList>
            <person name="Zhirakovskaya E."/>
        </authorList>
    </citation>
    <scope>NUCLEOTIDE SEQUENCE</scope>
</reference>
<dbReference type="AlphaFoldDB" id="A0A3B0Y4L7"/>
<feature type="compositionally biased region" description="Polar residues" evidence="1">
    <location>
        <begin position="14"/>
        <end position="27"/>
    </location>
</feature>
<dbReference type="EMBL" id="UOFL01000058">
    <property type="protein sequence ID" value="VAW74551.1"/>
    <property type="molecule type" value="Genomic_DNA"/>
</dbReference>
<proteinExistence type="predicted"/>